<evidence type="ECO:0000256" key="7">
    <source>
        <dbReference type="RuleBase" id="RU363032"/>
    </source>
</evidence>
<feature type="transmembrane region" description="Helical" evidence="7">
    <location>
        <begin position="183"/>
        <end position="207"/>
    </location>
</feature>
<dbReference type="AlphaFoldDB" id="A0A562I552"/>
<evidence type="ECO:0000256" key="6">
    <source>
        <dbReference type="ARBA" id="ARBA00023136"/>
    </source>
</evidence>
<keyword evidence="2 7" id="KW-0813">Transport</keyword>
<reference evidence="10 11" key="1">
    <citation type="submission" date="2019-07" db="EMBL/GenBank/DDBJ databases">
        <title>R&amp;d 2014.</title>
        <authorList>
            <person name="Klenk H.-P."/>
        </authorList>
    </citation>
    <scope>NUCLEOTIDE SEQUENCE [LARGE SCALE GENOMIC DNA]</scope>
    <source>
        <strain evidence="10 11">DSM 43868</strain>
    </source>
</reference>
<evidence type="ECO:0000259" key="9">
    <source>
        <dbReference type="PROSITE" id="PS50928"/>
    </source>
</evidence>
<feature type="compositionally biased region" description="Polar residues" evidence="8">
    <location>
        <begin position="1"/>
        <end position="11"/>
    </location>
</feature>
<dbReference type="InterPro" id="IPR035906">
    <property type="entry name" value="MetI-like_sf"/>
</dbReference>
<feature type="transmembrane region" description="Helical" evidence="7">
    <location>
        <begin position="40"/>
        <end position="58"/>
    </location>
</feature>
<feature type="transmembrane region" description="Helical" evidence="7">
    <location>
        <begin position="125"/>
        <end position="144"/>
    </location>
</feature>
<dbReference type="SUPFAM" id="SSF161098">
    <property type="entry name" value="MetI-like"/>
    <property type="match status" value="1"/>
</dbReference>
<keyword evidence="3" id="KW-1003">Cell membrane</keyword>
<feature type="transmembrane region" description="Helical" evidence="7">
    <location>
        <begin position="287"/>
        <end position="308"/>
    </location>
</feature>
<keyword evidence="4 7" id="KW-0812">Transmembrane</keyword>
<comment type="similarity">
    <text evidence="7">Belongs to the binding-protein-dependent transport system permease family.</text>
</comment>
<dbReference type="PANTHER" id="PTHR30151">
    <property type="entry name" value="ALKANE SULFONATE ABC TRANSPORTER-RELATED, MEMBRANE SUBUNIT"/>
    <property type="match status" value="1"/>
</dbReference>
<dbReference type="EMBL" id="VLKE01000001">
    <property type="protein sequence ID" value="TWH65946.1"/>
    <property type="molecule type" value="Genomic_DNA"/>
</dbReference>
<keyword evidence="11" id="KW-1185">Reference proteome</keyword>
<dbReference type="GO" id="GO:0055085">
    <property type="term" value="P:transmembrane transport"/>
    <property type="evidence" value="ECO:0007669"/>
    <property type="project" value="InterPro"/>
</dbReference>
<feature type="region of interest" description="Disordered" evidence="8">
    <location>
        <begin position="1"/>
        <end position="32"/>
    </location>
</feature>
<comment type="subcellular location">
    <subcellularLocation>
        <location evidence="1 7">Cell membrane</location>
        <topology evidence="1 7">Multi-pass membrane protein</topology>
    </subcellularLocation>
</comment>
<name>A0A562I552_MICOL</name>
<dbReference type="PANTHER" id="PTHR30151:SF20">
    <property type="entry name" value="ABC TRANSPORTER PERMEASE PROTEIN HI_0355-RELATED"/>
    <property type="match status" value="1"/>
</dbReference>
<evidence type="ECO:0000256" key="4">
    <source>
        <dbReference type="ARBA" id="ARBA00022692"/>
    </source>
</evidence>
<dbReference type="GO" id="GO:0005886">
    <property type="term" value="C:plasma membrane"/>
    <property type="evidence" value="ECO:0007669"/>
    <property type="project" value="UniProtKB-SubCell"/>
</dbReference>
<dbReference type="RefSeq" id="WP_170286380.1">
    <property type="nucleotide sequence ID" value="NZ_BAAATQ010000280.1"/>
</dbReference>
<evidence type="ECO:0000313" key="11">
    <source>
        <dbReference type="Proteomes" id="UP000319825"/>
    </source>
</evidence>
<evidence type="ECO:0000256" key="8">
    <source>
        <dbReference type="SAM" id="MobiDB-lite"/>
    </source>
</evidence>
<dbReference type="InterPro" id="IPR000515">
    <property type="entry name" value="MetI-like"/>
</dbReference>
<sequence>MTATRTPTTSAPEVGPAGPAGQVERATPRRSGRLPAARKRVLNVVGAVLVVAVLAGLWEGYKALGRAAGDVVPGTRIAFPVATDDLSMPHVWSILGALVEPARRSDPTALGSYLLGETGVTLREAFYGLVAGSSLGLLLAVLFLHVVPLSKGLMPWLVASQTVPLVAIAPMIVIWGGKAGAPPWVAVTGIAAYLAFFPVTINTLRGLKSPPKVQLEFMRSVGAGRWQVLGWLRIPAALPFVFAGLRLAATASVVGAIVGELSAGTGRGIGRAILTFAYYYSNGPEKLYAAVLVAAAAGIVFVQSLALIERLALRHRHTP</sequence>
<evidence type="ECO:0000313" key="10">
    <source>
        <dbReference type="EMBL" id="TWH65946.1"/>
    </source>
</evidence>
<protein>
    <submittedName>
        <fullName evidence="10">NitT/TauT family transport system permease protein</fullName>
    </submittedName>
</protein>
<dbReference type="Pfam" id="PF00528">
    <property type="entry name" value="BPD_transp_1"/>
    <property type="match status" value="1"/>
</dbReference>
<accession>A0A562I552</accession>
<dbReference type="Proteomes" id="UP000319825">
    <property type="component" value="Unassembled WGS sequence"/>
</dbReference>
<organism evidence="10 11">
    <name type="scientific">Micromonospora olivasterospora</name>
    <dbReference type="NCBI Taxonomy" id="1880"/>
    <lineage>
        <taxon>Bacteria</taxon>
        <taxon>Bacillati</taxon>
        <taxon>Actinomycetota</taxon>
        <taxon>Actinomycetes</taxon>
        <taxon>Micromonosporales</taxon>
        <taxon>Micromonosporaceae</taxon>
        <taxon>Micromonospora</taxon>
    </lineage>
</organism>
<evidence type="ECO:0000256" key="1">
    <source>
        <dbReference type="ARBA" id="ARBA00004651"/>
    </source>
</evidence>
<feature type="domain" description="ABC transmembrane type-1" evidence="9">
    <location>
        <begin position="118"/>
        <end position="309"/>
    </location>
</feature>
<evidence type="ECO:0000256" key="2">
    <source>
        <dbReference type="ARBA" id="ARBA00022448"/>
    </source>
</evidence>
<keyword evidence="5 7" id="KW-1133">Transmembrane helix</keyword>
<evidence type="ECO:0000256" key="5">
    <source>
        <dbReference type="ARBA" id="ARBA00022989"/>
    </source>
</evidence>
<proteinExistence type="inferred from homology"/>
<dbReference type="Gene3D" id="1.10.3720.10">
    <property type="entry name" value="MetI-like"/>
    <property type="match status" value="1"/>
</dbReference>
<dbReference type="PROSITE" id="PS50928">
    <property type="entry name" value="ABC_TM1"/>
    <property type="match status" value="1"/>
</dbReference>
<comment type="caution">
    <text evidence="10">The sequence shown here is derived from an EMBL/GenBank/DDBJ whole genome shotgun (WGS) entry which is preliminary data.</text>
</comment>
<feature type="transmembrane region" description="Helical" evidence="7">
    <location>
        <begin position="156"/>
        <end position="177"/>
    </location>
</feature>
<dbReference type="CDD" id="cd06261">
    <property type="entry name" value="TM_PBP2"/>
    <property type="match status" value="1"/>
</dbReference>
<gene>
    <name evidence="10" type="ORF">JD77_00887</name>
</gene>
<feature type="transmembrane region" description="Helical" evidence="7">
    <location>
        <begin position="228"/>
        <end position="249"/>
    </location>
</feature>
<evidence type="ECO:0000256" key="3">
    <source>
        <dbReference type="ARBA" id="ARBA00022475"/>
    </source>
</evidence>
<keyword evidence="6 7" id="KW-0472">Membrane</keyword>